<dbReference type="InterPro" id="IPR021241">
    <property type="entry name" value="CsiV"/>
</dbReference>
<dbReference type="RefSeq" id="WP_138214937.1">
    <property type="nucleotide sequence ID" value="NZ_VASG01000005.1"/>
</dbReference>
<feature type="signal peptide" evidence="2">
    <location>
        <begin position="1"/>
        <end position="20"/>
    </location>
</feature>
<evidence type="ECO:0000256" key="1">
    <source>
        <dbReference type="SAM" id="MobiDB-lite"/>
    </source>
</evidence>
<accession>A0A5R9A2C5</accession>
<organism evidence="3 4">
    <name type="scientific">Pseudomonas nitroreducens</name>
    <dbReference type="NCBI Taxonomy" id="46680"/>
    <lineage>
        <taxon>Bacteria</taxon>
        <taxon>Pseudomonadati</taxon>
        <taxon>Pseudomonadota</taxon>
        <taxon>Gammaproteobacteria</taxon>
        <taxon>Pseudomonadales</taxon>
        <taxon>Pseudomonadaceae</taxon>
        <taxon>Pseudomonas</taxon>
    </lineage>
</organism>
<dbReference type="Pfam" id="PF10972">
    <property type="entry name" value="CsiV"/>
    <property type="match status" value="1"/>
</dbReference>
<proteinExistence type="predicted"/>
<dbReference type="AlphaFoldDB" id="A0A5R9A2C5"/>
<evidence type="ECO:0000313" key="3">
    <source>
        <dbReference type="EMBL" id="TLP72067.1"/>
    </source>
</evidence>
<reference evidence="3 4" key="1">
    <citation type="submission" date="2019-05" db="EMBL/GenBank/DDBJ databases">
        <authorList>
            <person name="Moore K."/>
            <person name="O'Neill P."/>
            <person name="Farbos A."/>
            <person name="Studholme D.J."/>
        </authorList>
    </citation>
    <scope>NUCLEOTIDE SEQUENCE [LARGE SCALE GENOMIC DNA]</scope>
    <source>
        <strain evidence="3 4">DSM 9128</strain>
    </source>
</reference>
<feature type="region of interest" description="Disordered" evidence="1">
    <location>
        <begin position="175"/>
        <end position="220"/>
    </location>
</feature>
<dbReference type="EMBL" id="VASG01000005">
    <property type="protein sequence ID" value="TLP72067.1"/>
    <property type="molecule type" value="Genomic_DNA"/>
</dbReference>
<sequence>MRLFQPLLLSLALLSPAAFAEPYQVELILFQQSGDAVFASRPAPDDWAKGAQPPGPDSSRPTAMDAQVAKLKQNEGFQVLMHKAWRQEIDANPVKVSLSEGTQRDGHFPVEGTVTLSQQRFVNTQTDFWINQFGQDGLLAASQHMVQEASLKNSVLTYLDHPSLGMLIKVTPLNAKPASAPPPGMEDEAPTGPDAPQQQQAPAAPADGGFEAPPPAQPAQ</sequence>
<dbReference type="Proteomes" id="UP000307510">
    <property type="component" value="Unassembled WGS sequence"/>
</dbReference>
<comment type="caution">
    <text evidence="3">The sequence shown here is derived from an EMBL/GenBank/DDBJ whole genome shotgun (WGS) entry which is preliminary data.</text>
</comment>
<evidence type="ECO:0000313" key="4">
    <source>
        <dbReference type="Proteomes" id="UP000307510"/>
    </source>
</evidence>
<reference evidence="4" key="2">
    <citation type="submission" date="2019-06" db="EMBL/GenBank/DDBJ databases">
        <title>AzeR, a transcriptional regulator that responds to azelaic acid in Pseudomonas nitroreducens.</title>
        <authorList>
            <person name="Bez C."/>
            <person name="Javvadi S.G."/>
            <person name="Bertani I."/>
            <person name="Devescovi G."/>
            <person name="Studholme D.J."/>
            <person name="Geller A."/>
            <person name="Levy A."/>
            <person name="Venturi V."/>
        </authorList>
    </citation>
    <scope>NUCLEOTIDE SEQUENCE [LARGE SCALE GENOMIC DNA]</scope>
    <source>
        <strain evidence="4">DSM 9128</strain>
    </source>
</reference>
<protein>
    <recommendedName>
        <fullName evidence="5">Peptidoglycan-binding protein CsiV</fullName>
    </recommendedName>
</protein>
<feature type="chain" id="PRO_5024373176" description="Peptidoglycan-binding protein CsiV" evidence="2">
    <location>
        <begin position="21"/>
        <end position="220"/>
    </location>
</feature>
<feature type="compositionally biased region" description="Low complexity" evidence="1">
    <location>
        <begin position="194"/>
        <end position="207"/>
    </location>
</feature>
<keyword evidence="2" id="KW-0732">Signal</keyword>
<evidence type="ECO:0008006" key="5">
    <source>
        <dbReference type="Google" id="ProtNLM"/>
    </source>
</evidence>
<evidence type="ECO:0000256" key="2">
    <source>
        <dbReference type="SAM" id="SignalP"/>
    </source>
</evidence>
<gene>
    <name evidence="3" type="ORF">FEA48_17325</name>
</gene>
<feature type="region of interest" description="Disordered" evidence="1">
    <location>
        <begin position="41"/>
        <end position="63"/>
    </location>
</feature>
<name>A0A5R9A2C5_PSENT</name>